<reference evidence="6" key="1">
    <citation type="submission" date="2021-11" db="EMBL/GenBank/DDBJ databases">
        <authorList>
            <consortium name="Genoscope - CEA"/>
            <person name="William W."/>
        </authorList>
    </citation>
    <scope>NUCLEOTIDE SEQUENCE</scope>
</reference>
<dbReference type="InterPro" id="IPR029068">
    <property type="entry name" value="Glyas_Bleomycin-R_OHBP_Dase"/>
</dbReference>
<dbReference type="InterPro" id="IPR001876">
    <property type="entry name" value="Znf_RanBP2"/>
</dbReference>
<dbReference type="SUPFAM" id="SSF54593">
    <property type="entry name" value="Glyoxalase/Bleomycin resistance protein/Dihydroxybiphenyl dioxygenase"/>
    <property type="match status" value="1"/>
</dbReference>
<keyword evidence="7" id="KW-1185">Reference proteome</keyword>
<evidence type="ECO:0000259" key="5">
    <source>
        <dbReference type="PROSITE" id="PS51819"/>
    </source>
</evidence>
<protein>
    <recommendedName>
        <fullName evidence="5">VOC domain-containing protein</fullName>
    </recommendedName>
</protein>
<evidence type="ECO:0000256" key="2">
    <source>
        <dbReference type="ARBA" id="ARBA00022771"/>
    </source>
</evidence>
<feature type="region of interest" description="Disordered" evidence="4">
    <location>
        <begin position="244"/>
        <end position="269"/>
    </location>
</feature>
<gene>
    <name evidence="6" type="ORF">PECAL_6P17310</name>
</gene>
<dbReference type="PROSITE" id="PS51819">
    <property type="entry name" value="VOC"/>
    <property type="match status" value="1"/>
</dbReference>
<dbReference type="InterPro" id="IPR037523">
    <property type="entry name" value="VOC_core"/>
</dbReference>
<sequence>MTRGAGSYHFALREKLKGFESIKAIQDKGLVYDYTTTLGVQKTAFAVDSIDEAKRFYNEVLGCPEVTFRSPYFLEVPLFGKLFVAVLIDGYRGPPPQRARTVVQEPCFGVETTAVNFRAFVARLQRAGVPYEYVASPDFENGLTCCFCEDPAGHRLYVAADVPRPATRRASLEGLDLSAMTQTPYTLPSREDAATSRYTITPPPPDYTDDAEGMRWYPCDRADESLARPIPGTAQREIVVAAPAPTRSTRRKARAPTRTSTDAPPAPWRSGVALCDERIDAFRVMLSKRPAAQPPWRCLHCSTENEPVVDWCRLCRAGRIRVVSLAIAS</sequence>
<keyword evidence="2" id="KW-0863">Zinc-finger</keyword>
<dbReference type="PROSITE" id="PS01358">
    <property type="entry name" value="ZF_RANBP2_1"/>
    <property type="match status" value="1"/>
</dbReference>
<dbReference type="InterPro" id="IPR036443">
    <property type="entry name" value="Znf_RanBP2_sf"/>
</dbReference>
<keyword evidence="3" id="KW-0862">Zinc</keyword>
<evidence type="ECO:0000256" key="1">
    <source>
        <dbReference type="ARBA" id="ARBA00022723"/>
    </source>
</evidence>
<proteinExistence type="predicted"/>
<dbReference type="Proteomes" id="UP000789595">
    <property type="component" value="Unassembled WGS sequence"/>
</dbReference>
<dbReference type="Gene3D" id="3.10.180.10">
    <property type="entry name" value="2,3-Dihydroxybiphenyl 1,2-Dioxygenase, domain 1"/>
    <property type="match status" value="1"/>
</dbReference>
<evidence type="ECO:0000313" key="6">
    <source>
        <dbReference type="EMBL" id="CAH0380092.1"/>
    </source>
</evidence>
<evidence type="ECO:0000256" key="4">
    <source>
        <dbReference type="SAM" id="MobiDB-lite"/>
    </source>
</evidence>
<dbReference type="SUPFAM" id="SSF90209">
    <property type="entry name" value="Ran binding protein zinc finger-like"/>
    <property type="match status" value="1"/>
</dbReference>
<evidence type="ECO:0000256" key="3">
    <source>
        <dbReference type="ARBA" id="ARBA00022833"/>
    </source>
</evidence>
<evidence type="ECO:0000313" key="7">
    <source>
        <dbReference type="Proteomes" id="UP000789595"/>
    </source>
</evidence>
<keyword evidence="1" id="KW-0479">Metal-binding</keyword>
<dbReference type="EMBL" id="CAKKNE010000006">
    <property type="protein sequence ID" value="CAH0380092.1"/>
    <property type="molecule type" value="Genomic_DNA"/>
</dbReference>
<dbReference type="AlphaFoldDB" id="A0A8J2T287"/>
<comment type="caution">
    <text evidence="6">The sequence shown here is derived from an EMBL/GenBank/DDBJ whole genome shotgun (WGS) entry which is preliminary data.</text>
</comment>
<feature type="domain" description="VOC" evidence="5">
    <location>
        <begin position="39"/>
        <end position="161"/>
    </location>
</feature>
<feature type="region of interest" description="Disordered" evidence="4">
    <location>
        <begin position="188"/>
        <end position="212"/>
    </location>
</feature>
<dbReference type="GO" id="GO:0008270">
    <property type="term" value="F:zinc ion binding"/>
    <property type="evidence" value="ECO:0007669"/>
    <property type="project" value="UniProtKB-KW"/>
</dbReference>
<name>A0A8J2T287_9STRA</name>
<accession>A0A8J2T287</accession>
<organism evidence="6 7">
    <name type="scientific">Pelagomonas calceolata</name>
    <dbReference type="NCBI Taxonomy" id="35677"/>
    <lineage>
        <taxon>Eukaryota</taxon>
        <taxon>Sar</taxon>
        <taxon>Stramenopiles</taxon>
        <taxon>Ochrophyta</taxon>
        <taxon>Pelagophyceae</taxon>
        <taxon>Pelagomonadales</taxon>
        <taxon>Pelagomonadaceae</taxon>
        <taxon>Pelagomonas</taxon>
    </lineage>
</organism>